<feature type="repeat" description="PPR" evidence="2">
    <location>
        <begin position="146"/>
        <end position="180"/>
    </location>
</feature>
<dbReference type="FunFam" id="1.25.40.10:FF:000344">
    <property type="entry name" value="Pentatricopeptide repeat-containing protein"/>
    <property type="match status" value="1"/>
</dbReference>
<evidence type="ECO:0000313" key="4">
    <source>
        <dbReference type="Proteomes" id="UP000631114"/>
    </source>
</evidence>
<keyword evidence="4" id="KW-1185">Reference proteome</keyword>
<organism evidence="3 4">
    <name type="scientific">Coptis chinensis</name>
    <dbReference type="NCBI Taxonomy" id="261450"/>
    <lineage>
        <taxon>Eukaryota</taxon>
        <taxon>Viridiplantae</taxon>
        <taxon>Streptophyta</taxon>
        <taxon>Embryophyta</taxon>
        <taxon>Tracheophyta</taxon>
        <taxon>Spermatophyta</taxon>
        <taxon>Magnoliopsida</taxon>
        <taxon>Ranunculales</taxon>
        <taxon>Ranunculaceae</taxon>
        <taxon>Coptidoideae</taxon>
        <taxon>Coptis</taxon>
    </lineage>
</organism>
<name>A0A835LWC4_9MAGN</name>
<dbReference type="EMBL" id="JADFTS010000004">
    <property type="protein sequence ID" value="KAF9609970.1"/>
    <property type="molecule type" value="Genomic_DNA"/>
</dbReference>
<dbReference type="Gene3D" id="1.25.40.10">
    <property type="entry name" value="Tetratricopeptide repeat domain"/>
    <property type="match status" value="2"/>
</dbReference>
<dbReference type="PANTHER" id="PTHR47928">
    <property type="entry name" value="REPEAT-CONTAINING PROTEIN, PUTATIVE-RELATED"/>
    <property type="match status" value="1"/>
</dbReference>
<dbReference type="NCBIfam" id="TIGR00756">
    <property type="entry name" value="PPR"/>
    <property type="match status" value="2"/>
</dbReference>
<proteinExistence type="predicted"/>
<evidence type="ECO:0000313" key="3">
    <source>
        <dbReference type="EMBL" id="KAF9609970.1"/>
    </source>
</evidence>
<dbReference type="OrthoDB" id="1853681at2759"/>
<dbReference type="InterPro" id="IPR002885">
    <property type="entry name" value="PPR_rpt"/>
</dbReference>
<dbReference type="AlphaFoldDB" id="A0A835LWC4"/>
<comment type="caution">
    <text evidence="3">The sequence shown here is derived from an EMBL/GenBank/DDBJ whole genome shotgun (WGS) entry which is preliminary data.</text>
</comment>
<dbReference type="PROSITE" id="PS51375">
    <property type="entry name" value="PPR"/>
    <property type="match status" value="2"/>
</dbReference>
<dbReference type="Pfam" id="PF01535">
    <property type="entry name" value="PPR"/>
    <property type="match status" value="3"/>
</dbReference>
<evidence type="ECO:0000256" key="1">
    <source>
        <dbReference type="ARBA" id="ARBA00022737"/>
    </source>
</evidence>
<dbReference type="PANTHER" id="PTHR47928:SF145">
    <property type="entry name" value="OS02G0555100 PROTEIN"/>
    <property type="match status" value="1"/>
</dbReference>
<accession>A0A835LWC4</accession>
<evidence type="ECO:0000256" key="2">
    <source>
        <dbReference type="PROSITE-ProRule" id="PRU00708"/>
    </source>
</evidence>
<dbReference type="InterPro" id="IPR011990">
    <property type="entry name" value="TPR-like_helical_dom_sf"/>
</dbReference>
<dbReference type="InterPro" id="IPR050421">
    <property type="entry name" value="PPR"/>
</dbReference>
<sequence length="180" mass="20021">MRVDGIYPNQYTFSAILPCCADTGVIAHGEQIHSLVYKDGFESDLFVRSALVNMYAKCCDMELGMRVFDEVPERNLVSWNSMIVGFSQNKLYDLAVEFFRDVIKESLISPDQVSFSSALSACGNTGRLVFGKQVHGVAVKYGLVGLAYVQNSILDMYSKCGSFDDAVNLFSTMEDRDVNM</sequence>
<keyword evidence="1" id="KW-0677">Repeat</keyword>
<dbReference type="Proteomes" id="UP000631114">
    <property type="component" value="Unassembled WGS sequence"/>
</dbReference>
<evidence type="ECO:0008006" key="5">
    <source>
        <dbReference type="Google" id="ProtNLM"/>
    </source>
</evidence>
<feature type="repeat" description="PPR" evidence="2">
    <location>
        <begin position="75"/>
        <end position="109"/>
    </location>
</feature>
<protein>
    <recommendedName>
        <fullName evidence="5">Pentatricopeptide repeat-containing protein</fullName>
    </recommendedName>
</protein>
<reference evidence="3 4" key="1">
    <citation type="submission" date="2020-10" db="EMBL/GenBank/DDBJ databases">
        <title>The Coptis chinensis genome and diversification of protoberbering-type alkaloids.</title>
        <authorList>
            <person name="Wang B."/>
            <person name="Shu S."/>
            <person name="Song C."/>
            <person name="Liu Y."/>
        </authorList>
    </citation>
    <scope>NUCLEOTIDE SEQUENCE [LARGE SCALE GENOMIC DNA]</scope>
    <source>
        <strain evidence="3">HL-2020</strain>
        <tissue evidence="3">Leaf</tissue>
    </source>
</reference>
<gene>
    <name evidence="3" type="ORF">IFM89_019526</name>
</gene>